<feature type="compositionally biased region" description="Low complexity" evidence="1">
    <location>
        <begin position="177"/>
        <end position="190"/>
    </location>
</feature>
<proteinExistence type="predicted"/>
<dbReference type="AlphaFoldDB" id="A0A8H6MVV7"/>
<evidence type="ECO:0000313" key="2">
    <source>
        <dbReference type="EMBL" id="KAF6811039.1"/>
    </source>
</evidence>
<gene>
    <name evidence="2" type="ORF">CSOJ01_05963</name>
</gene>
<evidence type="ECO:0000313" key="3">
    <source>
        <dbReference type="Proteomes" id="UP000652219"/>
    </source>
</evidence>
<evidence type="ECO:0000256" key="1">
    <source>
        <dbReference type="SAM" id="MobiDB-lite"/>
    </source>
</evidence>
<reference evidence="2 3" key="1">
    <citation type="journal article" date="2020" name="Phytopathology">
        <title>Genome Sequence Resources of Colletotrichum truncatum, C. plurivorum, C. musicola, and C. sojae: Four Species Pathogenic to Soybean (Glycine max).</title>
        <authorList>
            <person name="Rogerio F."/>
            <person name="Boufleur T.R."/>
            <person name="Ciampi-Guillardi M."/>
            <person name="Sukno S.A."/>
            <person name="Thon M.R."/>
            <person name="Massola Junior N.S."/>
            <person name="Baroncelli R."/>
        </authorList>
    </citation>
    <scope>NUCLEOTIDE SEQUENCE [LARGE SCALE GENOMIC DNA]</scope>
    <source>
        <strain evidence="2 3">LFN0009</strain>
    </source>
</reference>
<dbReference type="EMBL" id="WIGN01000079">
    <property type="protein sequence ID" value="KAF6811039.1"/>
    <property type="molecule type" value="Genomic_DNA"/>
</dbReference>
<keyword evidence="3" id="KW-1185">Reference proteome</keyword>
<accession>A0A8H6MVV7</accession>
<feature type="region of interest" description="Disordered" evidence="1">
    <location>
        <begin position="149"/>
        <end position="211"/>
    </location>
</feature>
<protein>
    <submittedName>
        <fullName evidence="2">Uncharacterized protein</fullName>
    </submittedName>
</protein>
<comment type="caution">
    <text evidence="2">The sequence shown here is derived from an EMBL/GenBank/DDBJ whole genome shotgun (WGS) entry which is preliminary data.</text>
</comment>
<dbReference type="Proteomes" id="UP000652219">
    <property type="component" value="Unassembled WGS sequence"/>
</dbReference>
<organism evidence="2 3">
    <name type="scientific">Colletotrichum sojae</name>
    <dbReference type="NCBI Taxonomy" id="2175907"/>
    <lineage>
        <taxon>Eukaryota</taxon>
        <taxon>Fungi</taxon>
        <taxon>Dikarya</taxon>
        <taxon>Ascomycota</taxon>
        <taxon>Pezizomycotina</taxon>
        <taxon>Sordariomycetes</taxon>
        <taxon>Hypocreomycetidae</taxon>
        <taxon>Glomerellales</taxon>
        <taxon>Glomerellaceae</taxon>
        <taxon>Colletotrichum</taxon>
        <taxon>Colletotrichum orchidearum species complex</taxon>
    </lineage>
</organism>
<sequence length="211" mass="22829">MFRMHLQPSLLGSGVASPRIISSSHLELNRCRRASDAAGAAGLRHATPSPSICSYYTTSNASWLNGLTPFPLRTLVRPVPQDRVDGLFDWDAIPLLQFGWGRRPAFLLFIWVADDAASTNARCNARGHSIDKRSRSSRQDAFQTFQLPPNLSLEPASSMPSKPTRQHGTPPDWTAFPSAAPGRRASLAAANVPTPKSRPTSAGIAHCDSTS</sequence>
<feature type="compositionally biased region" description="Polar residues" evidence="1">
    <location>
        <begin position="158"/>
        <end position="167"/>
    </location>
</feature>
<name>A0A8H6MVV7_9PEZI</name>